<dbReference type="EMBL" id="JBHLZY010000020">
    <property type="protein sequence ID" value="MFB9769743.1"/>
    <property type="molecule type" value="Genomic_DNA"/>
</dbReference>
<comment type="caution">
    <text evidence="1">The sequence shown here is derived from an EMBL/GenBank/DDBJ whole genome shotgun (WGS) entry which is preliminary data.</text>
</comment>
<protein>
    <submittedName>
        <fullName evidence="1">DUF2922 domain-containing protein</fullName>
    </submittedName>
</protein>
<sequence length="75" mass="8294">MKTLDLSFKTSQNKVHHFKVHYANDNLAPAVVQQAMADLVTAKLFSKNGENLLAEPLAAKYVETVETPVIEAPKQ</sequence>
<dbReference type="RefSeq" id="WP_137641469.1">
    <property type="nucleotide sequence ID" value="NZ_BJEA01000001.1"/>
</dbReference>
<gene>
    <name evidence="1" type="ORF">ACFFLI_07680</name>
</gene>
<evidence type="ECO:0000313" key="1">
    <source>
        <dbReference type="EMBL" id="MFB9769743.1"/>
    </source>
</evidence>
<evidence type="ECO:0000313" key="2">
    <source>
        <dbReference type="Proteomes" id="UP001589691"/>
    </source>
</evidence>
<reference evidence="1 2" key="1">
    <citation type="submission" date="2024-09" db="EMBL/GenBank/DDBJ databases">
        <authorList>
            <person name="Sun Q."/>
            <person name="Mori K."/>
        </authorList>
    </citation>
    <scope>NUCLEOTIDE SEQUENCE [LARGE SCALE GENOMIC DNA]</scope>
    <source>
        <strain evidence="1 2">TBRC 4576</strain>
    </source>
</reference>
<dbReference type="Pfam" id="PF11148">
    <property type="entry name" value="DUF2922"/>
    <property type="match status" value="1"/>
</dbReference>
<dbReference type="Proteomes" id="UP001589691">
    <property type="component" value="Unassembled WGS sequence"/>
</dbReference>
<name>A0ABV5WUQ6_9LACO</name>
<keyword evidence="2" id="KW-1185">Reference proteome</keyword>
<organism evidence="1 2">
    <name type="scientific">Lactiplantibacillus modestisalitolerans</name>
    <dbReference type="NCBI Taxonomy" id="1457219"/>
    <lineage>
        <taxon>Bacteria</taxon>
        <taxon>Bacillati</taxon>
        <taxon>Bacillota</taxon>
        <taxon>Bacilli</taxon>
        <taxon>Lactobacillales</taxon>
        <taxon>Lactobacillaceae</taxon>
        <taxon>Lactiplantibacillus</taxon>
    </lineage>
</organism>
<dbReference type="InterPro" id="IPR021321">
    <property type="entry name" value="DUF2922"/>
</dbReference>
<accession>A0ABV5WUQ6</accession>
<proteinExistence type="predicted"/>